<sequence>MKNSRRSRLFDALLIVVLFIGIALFMLPFAFDWQQTNQRAHSETTYKQAYIPQPDGLQTKIDAYNAMIFAQQQKRASTKVAITSIQKDLRDPIGYLDIPAIKLRAMTIYYGDSDWVLNRALGTLPFTSLPTGGKNTLGGITGHSGLANRIFFDNIRYLKHGDIIYVNVLGKRHAYAVDAKKVVDPESPSAIKAFYVQPGKDRIALMTCTPLFVNTKRLIVYGKRVPLKQAKATKTEHRTFWSVEHIWLAVIGLFLLLLLLAMWRRRRKHHAQTR</sequence>
<keyword evidence="1" id="KW-0378">Hydrolase</keyword>
<reference evidence="4" key="1">
    <citation type="journal article" date="2019" name="Int. J. Syst. Evol. Microbiol.">
        <title>The Global Catalogue of Microorganisms (GCM) 10K type strain sequencing project: providing services to taxonomists for standard genome sequencing and annotation.</title>
        <authorList>
            <consortium name="The Broad Institute Genomics Platform"/>
            <consortium name="The Broad Institute Genome Sequencing Center for Infectious Disease"/>
            <person name="Wu L."/>
            <person name="Ma J."/>
        </authorList>
    </citation>
    <scope>NUCLEOTIDE SEQUENCE [LARGE SCALE GENOMIC DNA]</scope>
    <source>
        <strain evidence="4">CCM 9110</strain>
    </source>
</reference>
<evidence type="ECO:0000313" key="4">
    <source>
        <dbReference type="Proteomes" id="UP001597199"/>
    </source>
</evidence>
<dbReference type="InterPro" id="IPR005754">
    <property type="entry name" value="Sortase"/>
</dbReference>
<proteinExistence type="predicted"/>
<keyword evidence="2" id="KW-1133">Transmembrane helix</keyword>
<dbReference type="NCBIfam" id="TIGR01076">
    <property type="entry name" value="sortase_fam"/>
    <property type="match status" value="1"/>
</dbReference>
<comment type="caution">
    <text evidence="3">The sequence shown here is derived from an EMBL/GenBank/DDBJ whole genome shotgun (WGS) entry which is preliminary data.</text>
</comment>
<name>A0ABW4BGM6_9LACO</name>
<keyword evidence="2" id="KW-0472">Membrane</keyword>
<keyword evidence="4" id="KW-1185">Reference proteome</keyword>
<dbReference type="NCBIfam" id="TIGR01167">
    <property type="entry name" value="LPXTG_anchor"/>
    <property type="match status" value="1"/>
</dbReference>
<evidence type="ECO:0000256" key="2">
    <source>
        <dbReference type="SAM" id="Phobius"/>
    </source>
</evidence>
<dbReference type="Pfam" id="PF04203">
    <property type="entry name" value="Sortase"/>
    <property type="match status" value="1"/>
</dbReference>
<accession>A0ABW4BGM6</accession>
<evidence type="ECO:0000256" key="1">
    <source>
        <dbReference type="ARBA" id="ARBA00022801"/>
    </source>
</evidence>
<dbReference type="EMBL" id="JBHTOA010000025">
    <property type="protein sequence ID" value="MFD1398950.1"/>
    <property type="molecule type" value="Genomic_DNA"/>
</dbReference>
<dbReference type="SUPFAM" id="SSF63817">
    <property type="entry name" value="Sortase"/>
    <property type="match status" value="1"/>
</dbReference>
<dbReference type="CDD" id="cd05827">
    <property type="entry name" value="Sortase_C"/>
    <property type="match status" value="1"/>
</dbReference>
<keyword evidence="2" id="KW-0812">Transmembrane</keyword>
<dbReference type="RefSeq" id="WP_204118451.1">
    <property type="nucleotide sequence ID" value="NZ_BOLV01000005.1"/>
</dbReference>
<dbReference type="InterPro" id="IPR023365">
    <property type="entry name" value="Sortase_dom-sf"/>
</dbReference>
<gene>
    <name evidence="3" type="ORF">ACFQ41_06475</name>
</gene>
<dbReference type="InterPro" id="IPR042002">
    <property type="entry name" value="Sortase_C"/>
</dbReference>
<protein>
    <submittedName>
        <fullName evidence="3">Class C sortase</fullName>
    </submittedName>
</protein>
<feature type="transmembrane region" description="Helical" evidence="2">
    <location>
        <begin position="245"/>
        <end position="263"/>
    </location>
</feature>
<evidence type="ECO:0000313" key="3">
    <source>
        <dbReference type="EMBL" id="MFD1398950.1"/>
    </source>
</evidence>
<feature type="transmembrane region" description="Helical" evidence="2">
    <location>
        <begin position="12"/>
        <end position="31"/>
    </location>
</feature>
<organism evidence="3 4">
    <name type="scientific">Lacticaseibacillus suilingensis</name>
    <dbReference type="NCBI Taxonomy" id="2799577"/>
    <lineage>
        <taxon>Bacteria</taxon>
        <taxon>Bacillati</taxon>
        <taxon>Bacillota</taxon>
        <taxon>Bacilli</taxon>
        <taxon>Lactobacillales</taxon>
        <taxon>Lactobacillaceae</taxon>
        <taxon>Lacticaseibacillus</taxon>
    </lineage>
</organism>
<dbReference type="Proteomes" id="UP001597199">
    <property type="component" value="Unassembled WGS sequence"/>
</dbReference>
<dbReference type="Gene3D" id="2.40.260.10">
    <property type="entry name" value="Sortase"/>
    <property type="match status" value="1"/>
</dbReference>
<dbReference type="NCBIfam" id="NF033745">
    <property type="entry name" value="class_C_sortase"/>
    <property type="match status" value="1"/>
</dbReference>